<dbReference type="Proteomes" id="UP001162156">
    <property type="component" value="Unassembled WGS sequence"/>
</dbReference>
<evidence type="ECO:0000256" key="1">
    <source>
        <dbReference type="SAM" id="MobiDB-lite"/>
    </source>
</evidence>
<dbReference type="EMBL" id="JANEYF010003063">
    <property type="protein sequence ID" value="KAJ8939627.1"/>
    <property type="molecule type" value="Genomic_DNA"/>
</dbReference>
<evidence type="ECO:0000313" key="3">
    <source>
        <dbReference type="Proteomes" id="UP001162156"/>
    </source>
</evidence>
<evidence type="ECO:0000313" key="2">
    <source>
        <dbReference type="EMBL" id="KAJ8939627.1"/>
    </source>
</evidence>
<reference evidence="2" key="1">
    <citation type="journal article" date="2023" name="Insect Mol. Biol.">
        <title>Genome sequencing provides insights into the evolution of gene families encoding plant cell wall-degrading enzymes in longhorned beetles.</title>
        <authorList>
            <person name="Shin N.R."/>
            <person name="Okamura Y."/>
            <person name="Kirsch R."/>
            <person name="Pauchet Y."/>
        </authorList>
    </citation>
    <scope>NUCLEOTIDE SEQUENCE</scope>
    <source>
        <strain evidence="2">RBIC_L_NR</strain>
    </source>
</reference>
<feature type="compositionally biased region" description="Acidic residues" evidence="1">
    <location>
        <begin position="24"/>
        <end position="33"/>
    </location>
</feature>
<organism evidence="2 3">
    <name type="scientific">Rhamnusium bicolor</name>
    <dbReference type="NCBI Taxonomy" id="1586634"/>
    <lineage>
        <taxon>Eukaryota</taxon>
        <taxon>Metazoa</taxon>
        <taxon>Ecdysozoa</taxon>
        <taxon>Arthropoda</taxon>
        <taxon>Hexapoda</taxon>
        <taxon>Insecta</taxon>
        <taxon>Pterygota</taxon>
        <taxon>Neoptera</taxon>
        <taxon>Endopterygota</taxon>
        <taxon>Coleoptera</taxon>
        <taxon>Polyphaga</taxon>
        <taxon>Cucujiformia</taxon>
        <taxon>Chrysomeloidea</taxon>
        <taxon>Cerambycidae</taxon>
        <taxon>Lepturinae</taxon>
        <taxon>Rhagiini</taxon>
        <taxon>Rhamnusium</taxon>
    </lineage>
</organism>
<keyword evidence="3" id="KW-1185">Reference proteome</keyword>
<name>A0AAV8XML5_9CUCU</name>
<comment type="caution">
    <text evidence="2">The sequence shown here is derived from an EMBL/GenBank/DDBJ whole genome shotgun (WGS) entry which is preliminary data.</text>
</comment>
<sequence length="88" mass="9911">VLEIAYSEDIEEIYVEPPEVSSLTDEDSGDEDIGGTLDNLSGRQLRSAAEIVLKDNTRISCQEDIAPLEKRKLEVDQIPQQHTEKKKQ</sequence>
<gene>
    <name evidence="2" type="ORF">NQ314_011069</name>
</gene>
<accession>A0AAV8XML5</accession>
<proteinExistence type="predicted"/>
<protein>
    <submittedName>
        <fullName evidence="2">Uncharacterized protein</fullName>
    </submittedName>
</protein>
<feature type="region of interest" description="Disordered" evidence="1">
    <location>
        <begin position="16"/>
        <end position="40"/>
    </location>
</feature>
<feature type="non-terminal residue" evidence="2">
    <location>
        <position position="1"/>
    </location>
</feature>
<dbReference type="AlphaFoldDB" id="A0AAV8XML5"/>